<dbReference type="Gene3D" id="3.40.50.720">
    <property type="entry name" value="NAD(P)-binding Rossmann-like Domain"/>
    <property type="match status" value="1"/>
</dbReference>
<gene>
    <name evidence="2" type="ORF">MNBD_GAMMA08-2446</name>
</gene>
<accession>A0A3B0WYP3</accession>
<organism evidence="2">
    <name type="scientific">hydrothermal vent metagenome</name>
    <dbReference type="NCBI Taxonomy" id="652676"/>
    <lineage>
        <taxon>unclassified sequences</taxon>
        <taxon>metagenomes</taxon>
        <taxon>ecological metagenomes</taxon>
    </lineage>
</organism>
<feature type="domain" description="NAD-dependent epimerase/dehydratase" evidence="1">
    <location>
        <begin position="3"/>
        <end position="168"/>
    </location>
</feature>
<dbReference type="InterPro" id="IPR050177">
    <property type="entry name" value="Lipid_A_modif_metabolic_enz"/>
</dbReference>
<sequence>MRKGDLRDADYLDRMLVGIDIICHAAGFSSFEKSAGRCNKAYLEPTLDLINHAIEWRVSRFINLSSVYVAPTTQRNNAAIKGKPRIYWPMINCHIAVEDYLRNLHEPRCQFVNLRLGLYSGKRLNMGLLALLLTRSGQATLPYFNGLLGHFPLIDGRDIGQAFARAALGPFESSYSSLNIVGPENPSHAEAMHFINEQIQTKPLSLGLPAFLANPALLLQGKIRKFGEQPLLTLAMLEMLKSPPIDNMQANQQMGFDPEISWKASLLNTLELYKNQSLNSDITQSDRALNI</sequence>
<proteinExistence type="predicted"/>
<reference evidence="2" key="1">
    <citation type="submission" date="2018-06" db="EMBL/GenBank/DDBJ databases">
        <authorList>
            <person name="Zhirakovskaya E."/>
        </authorList>
    </citation>
    <scope>NUCLEOTIDE SEQUENCE</scope>
</reference>
<dbReference type="Pfam" id="PF01370">
    <property type="entry name" value="Epimerase"/>
    <property type="match status" value="1"/>
</dbReference>
<dbReference type="PANTHER" id="PTHR43245">
    <property type="entry name" value="BIFUNCTIONAL POLYMYXIN RESISTANCE PROTEIN ARNA"/>
    <property type="match status" value="1"/>
</dbReference>
<dbReference type="EMBL" id="UOFH01000157">
    <property type="protein sequence ID" value="VAW60651.1"/>
    <property type="molecule type" value="Genomic_DNA"/>
</dbReference>
<dbReference type="InterPro" id="IPR036291">
    <property type="entry name" value="NAD(P)-bd_dom_sf"/>
</dbReference>
<protein>
    <recommendedName>
        <fullName evidence="1">NAD-dependent epimerase/dehydratase domain-containing protein</fullName>
    </recommendedName>
</protein>
<evidence type="ECO:0000259" key="1">
    <source>
        <dbReference type="Pfam" id="PF01370"/>
    </source>
</evidence>
<dbReference type="AlphaFoldDB" id="A0A3B0WYP3"/>
<evidence type="ECO:0000313" key="2">
    <source>
        <dbReference type="EMBL" id="VAW60651.1"/>
    </source>
</evidence>
<name>A0A3B0WYP3_9ZZZZ</name>
<dbReference type="InterPro" id="IPR001509">
    <property type="entry name" value="Epimerase_deHydtase"/>
</dbReference>
<dbReference type="SUPFAM" id="SSF51735">
    <property type="entry name" value="NAD(P)-binding Rossmann-fold domains"/>
    <property type="match status" value="1"/>
</dbReference>
<dbReference type="PANTHER" id="PTHR43245:SF13">
    <property type="entry name" value="UDP-D-APIOSE_UDP-D-XYLOSE SYNTHASE 2"/>
    <property type="match status" value="1"/>
</dbReference>